<dbReference type="InterPro" id="IPR021109">
    <property type="entry name" value="Peptidase_aspartic_dom_sf"/>
</dbReference>
<dbReference type="InterPro" id="IPR041489">
    <property type="entry name" value="PDZ_6"/>
</dbReference>
<dbReference type="eggNOG" id="COG0793">
    <property type="taxonomic scope" value="Bacteria"/>
</dbReference>
<gene>
    <name evidence="2" type="ordered locus">Celal_2312</name>
</gene>
<reference evidence="2 3" key="1">
    <citation type="journal article" date="2010" name="Stand. Genomic Sci.">
        <title>Complete genome sequence of Cellulophaga algicola type strain (IC166).</title>
        <authorList>
            <person name="Abt B."/>
            <person name="Lu M."/>
            <person name="Misra M."/>
            <person name="Han C."/>
            <person name="Nolan M."/>
            <person name="Lucas S."/>
            <person name="Hammon N."/>
            <person name="Deshpande S."/>
            <person name="Cheng J.F."/>
            <person name="Tapia R."/>
            <person name="Goodwin L."/>
            <person name="Pitluck S."/>
            <person name="Liolios K."/>
            <person name="Pagani I."/>
            <person name="Ivanova N."/>
            <person name="Mavromatis K."/>
            <person name="Ovchinikova G."/>
            <person name="Pati A."/>
            <person name="Chen A."/>
            <person name="Palaniappan K."/>
            <person name="Land M."/>
            <person name="Hauser L."/>
            <person name="Chang Y.J."/>
            <person name="Jeffries C.D."/>
            <person name="Detter J.C."/>
            <person name="Brambilla E."/>
            <person name="Rohde M."/>
            <person name="Tindall B.J."/>
            <person name="Goker M."/>
            <person name="Woyke T."/>
            <person name="Bristow J."/>
            <person name="Eisen J.A."/>
            <person name="Markowitz V."/>
            <person name="Hugenholtz P."/>
            <person name="Kyrpides N.C."/>
            <person name="Klenk H.P."/>
            <person name="Lapidus A."/>
        </authorList>
    </citation>
    <scope>NUCLEOTIDE SEQUENCE [LARGE SCALE GENOMIC DNA]</scope>
    <source>
        <strain evidence="3">DSM 14237 / IC166 / ACAM 630</strain>
    </source>
</reference>
<organism evidence="2 3">
    <name type="scientific">Cellulophaga algicola (strain DSM 14237 / IC166 / ACAM 630)</name>
    <dbReference type="NCBI Taxonomy" id="688270"/>
    <lineage>
        <taxon>Bacteria</taxon>
        <taxon>Pseudomonadati</taxon>
        <taxon>Bacteroidota</taxon>
        <taxon>Flavobacteriia</taxon>
        <taxon>Flavobacteriales</taxon>
        <taxon>Flavobacteriaceae</taxon>
        <taxon>Cellulophaga</taxon>
    </lineage>
</organism>
<dbReference type="Pfam" id="PF13650">
    <property type="entry name" value="Asp_protease_2"/>
    <property type="match status" value="1"/>
</dbReference>
<dbReference type="InterPro" id="IPR036034">
    <property type="entry name" value="PDZ_sf"/>
</dbReference>
<dbReference type="AlphaFoldDB" id="E6X6R6"/>
<dbReference type="STRING" id="688270.Celal_2312"/>
<dbReference type="SUPFAM" id="SSF50156">
    <property type="entry name" value="PDZ domain-like"/>
    <property type="match status" value="1"/>
</dbReference>
<feature type="domain" description="PDZ" evidence="1">
    <location>
        <begin position="394"/>
        <end position="438"/>
    </location>
</feature>
<evidence type="ECO:0000313" key="2">
    <source>
        <dbReference type="EMBL" id="ADV49604.1"/>
    </source>
</evidence>
<keyword evidence="3" id="KW-1185">Reference proteome</keyword>
<proteinExistence type="predicted"/>
<dbReference type="HOGENOM" id="CLU_039603_0_0_10"/>
<dbReference type="KEGG" id="cao:Celal_2312"/>
<protein>
    <submittedName>
        <fullName evidence="2">PDZ/DHR/GLGF domain protein</fullName>
    </submittedName>
</protein>
<dbReference type="Pfam" id="PF17820">
    <property type="entry name" value="PDZ_6"/>
    <property type="match status" value="1"/>
</dbReference>
<dbReference type="SMART" id="SM00228">
    <property type="entry name" value="PDZ"/>
    <property type="match status" value="1"/>
</dbReference>
<evidence type="ECO:0000313" key="3">
    <source>
        <dbReference type="Proteomes" id="UP000008634"/>
    </source>
</evidence>
<sequence length="466" mass="52457">MLYVLKSVNYSYIIIESLKMEHFFKYFLVVISCLPLFSFAQNFQLKEGESVQKIKFQLINNVVIIPIEVNGSELSFILDTGVTTPILFNLSGQDSIQINDVSEVKLKGLGAEKSIVALSSSGNTFKIKNIKNVKQKLFVVIDKDINFSTTFGIPVHGIIGYDLFRAFVIDINYAKQTIKFYDPKQYTSKISKRHQVLPLDIENKRGYVKGDVFFNDTIQVPVRLLVDTGSSDAIWLFEDREKGIDVPLLNYDDFLGKGLNGDVFGKRTKVNGFRLGTSELHGAKVAFPEMETFNSIRDLGDRNGSIGGEALRRFNIVFNYPEEEIILKQNAYFKKPFKYNMSGIDLIHTGIRYVADKISDGKGVVSNGKEGANSFGDVQLLFEDATRLSLVPEIVISAIRIGSPAHEAGLQKGDLLLSVNGKSVHSYKIQEVLGFLNEREEKKIKLVIERANRDMQLSFVLKKNFK</sequence>
<accession>E6X6R6</accession>
<dbReference type="Proteomes" id="UP000008634">
    <property type="component" value="Chromosome"/>
</dbReference>
<dbReference type="EMBL" id="CP002453">
    <property type="protein sequence ID" value="ADV49604.1"/>
    <property type="molecule type" value="Genomic_DNA"/>
</dbReference>
<dbReference type="Gene3D" id="2.40.70.10">
    <property type="entry name" value="Acid Proteases"/>
    <property type="match status" value="2"/>
</dbReference>
<name>E6X6R6_CELAD</name>
<dbReference type="Gene3D" id="2.30.42.10">
    <property type="match status" value="1"/>
</dbReference>
<dbReference type="PROSITE" id="PS50106">
    <property type="entry name" value="PDZ"/>
    <property type="match status" value="1"/>
</dbReference>
<evidence type="ECO:0000259" key="1">
    <source>
        <dbReference type="PROSITE" id="PS50106"/>
    </source>
</evidence>
<dbReference type="InterPro" id="IPR001478">
    <property type="entry name" value="PDZ"/>
</dbReference>